<evidence type="ECO:0000313" key="2">
    <source>
        <dbReference type="Proteomes" id="UP000190961"/>
    </source>
</evidence>
<gene>
    <name evidence="1" type="ORF">SAMN05660236_4759</name>
</gene>
<keyword evidence="2" id="KW-1185">Reference proteome</keyword>
<dbReference type="Proteomes" id="UP000190961">
    <property type="component" value="Unassembled WGS sequence"/>
</dbReference>
<accession>A0A1T5M801</accession>
<evidence type="ECO:0000313" key="1">
    <source>
        <dbReference type="EMBL" id="SKC84371.1"/>
    </source>
</evidence>
<dbReference type="AlphaFoldDB" id="A0A1T5M801"/>
<sequence length="70" mass="7788">MPIKGQWPQFHKHGVVMITAHQSGNSNYEEAESIPRELVVQLVTAIEPIFEANDIYPNPTGGSYNTYAIS</sequence>
<reference evidence="1 2" key="1">
    <citation type="submission" date="2017-02" db="EMBL/GenBank/DDBJ databases">
        <authorList>
            <person name="Peterson S.W."/>
        </authorList>
    </citation>
    <scope>NUCLEOTIDE SEQUENCE [LARGE SCALE GENOMIC DNA]</scope>
    <source>
        <strain evidence="1 2">DSM 25262</strain>
    </source>
</reference>
<dbReference type="STRING" id="688867.SAMN05660236_4759"/>
<dbReference type="RefSeq" id="WP_079689252.1">
    <property type="nucleotide sequence ID" value="NZ_FUZU01000003.1"/>
</dbReference>
<protein>
    <submittedName>
        <fullName evidence="1">Uncharacterized protein</fullName>
    </submittedName>
</protein>
<dbReference type="OrthoDB" id="9805017at2"/>
<dbReference type="EMBL" id="FUZU01000003">
    <property type="protein sequence ID" value="SKC84371.1"/>
    <property type="molecule type" value="Genomic_DNA"/>
</dbReference>
<proteinExistence type="predicted"/>
<name>A0A1T5M801_9BACT</name>
<organism evidence="1 2">
    <name type="scientific">Ohtaekwangia koreensis</name>
    <dbReference type="NCBI Taxonomy" id="688867"/>
    <lineage>
        <taxon>Bacteria</taxon>
        <taxon>Pseudomonadati</taxon>
        <taxon>Bacteroidota</taxon>
        <taxon>Cytophagia</taxon>
        <taxon>Cytophagales</taxon>
        <taxon>Fulvivirgaceae</taxon>
        <taxon>Ohtaekwangia</taxon>
    </lineage>
</organism>